<dbReference type="GO" id="GO:0042407">
    <property type="term" value="P:cristae formation"/>
    <property type="evidence" value="ECO:0007669"/>
    <property type="project" value="TreeGrafter"/>
</dbReference>
<evidence type="ECO:0000256" key="4">
    <source>
        <dbReference type="ARBA" id="ARBA00022692"/>
    </source>
</evidence>
<feature type="coiled-coil region" evidence="12">
    <location>
        <begin position="350"/>
        <end position="377"/>
    </location>
</feature>
<dbReference type="STRING" id="933852.A0A0C3B8K7"/>
<gene>
    <name evidence="14" type="ORF">M408DRAFT_325956</name>
</gene>
<reference evidence="15" key="2">
    <citation type="submission" date="2015-01" db="EMBL/GenBank/DDBJ databases">
        <title>Evolutionary Origins and Diversification of the Mycorrhizal Mutualists.</title>
        <authorList>
            <consortium name="DOE Joint Genome Institute"/>
            <consortium name="Mycorrhizal Genomics Consortium"/>
            <person name="Kohler A."/>
            <person name="Kuo A."/>
            <person name="Nagy L.G."/>
            <person name="Floudas D."/>
            <person name="Copeland A."/>
            <person name="Barry K.W."/>
            <person name="Cichocki N."/>
            <person name="Veneault-Fourrey C."/>
            <person name="LaButti K."/>
            <person name="Lindquist E.A."/>
            <person name="Lipzen A."/>
            <person name="Lundell T."/>
            <person name="Morin E."/>
            <person name="Murat C."/>
            <person name="Riley R."/>
            <person name="Ohm R."/>
            <person name="Sun H."/>
            <person name="Tunlid A."/>
            <person name="Henrissat B."/>
            <person name="Grigoriev I.V."/>
            <person name="Hibbett D.S."/>
            <person name="Martin F."/>
        </authorList>
    </citation>
    <scope>NUCLEOTIDE SEQUENCE [LARGE SCALE GENOMIC DNA]</scope>
    <source>
        <strain evidence="15">MAFF 305830</strain>
    </source>
</reference>
<comment type="function">
    <text evidence="10">Component of the MICOS complex, a large protein complex of the mitochondrial inner membrane that plays crucial roles in the maintenance of crista junctions, inner membrane architecture, and formation of contact sites to the outer membrane. Plays a role in keeping cristae membranes connected to the inner boundary membrane. Also promotes protein import via the mitochondrial intermembrane space assembly (MIA) pathway.</text>
</comment>
<evidence type="ECO:0000256" key="3">
    <source>
        <dbReference type="ARBA" id="ARBA00018116"/>
    </source>
</evidence>
<accession>A0A0C3B8K7</accession>
<evidence type="ECO:0000256" key="8">
    <source>
        <dbReference type="ARBA" id="ARBA00023128"/>
    </source>
</evidence>
<dbReference type="InterPro" id="IPR019133">
    <property type="entry name" value="MIC60"/>
</dbReference>
<comment type="subunit">
    <text evidence="11">Component of the mitochondrial contact site and cristae organizing system (MICOS) complex.</text>
</comment>
<dbReference type="Proteomes" id="UP000054097">
    <property type="component" value="Unassembled WGS sequence"/>
</dbReference>
<protein>
    <recommendedName>
        <fullName evidence="3 11">MICOS complex subunit MIC60</fullName>
    </recommendedName>
    <alternativeName>
        <fullName evidence="11">Mitofilin</fullName>
    </alternativeName>
</protein>
<organism evidence="14 15">
    <name type="scientific">Serendipita vermifera MAFF 305830</name>
    <dbReference type="NCBI Taxonomy" id="933852"/>
    <lineage>
        <taxon>Eukaryota</taxon>
        <taxon>Fungi</taxon>
        <taxon>Dikarya</taxon>
        <taxon>Basidiomycota</taxon>
        <taxon>Agaricomycotina</taxon>
        <taxon>Agaricomycetes</taxon>
        <taxon>Sebacinales</taxon>
        <taxon>Serendipitaceae</taxon>
        <taxon>Serendipita</taxon>
    </lineage>
</organism>
<feature type="region of interest" description="Disordered" evidence="13">
    <location>
        <begin position="216"/>
        <end position="287"/>
    </location>
</feature>
<evidence type="ECO:0000313" key="14">
    <source>
        <dbReference type="EMBL" id="KIM33135.1"/>
    </source>
</evidence>
<evidence type="ECO:0000256" key="11">
    <source>
        <dbReference type="RuleBase" id="RU363000"/>
    </source>
</evidence>
<dbReference type="PANTHER" id="PTHR15415">
    <property type="entry name" value="MITOFILIN"/>
    <property type="match status" value="1"/>
</dbReference>
<evidence type="ECO:0000256" key="10">
    <source>
        <dbReference type="ARBA" id="ARBA00025571"/>
    </source>
</evidence>
<feature type="region of interest" description="Disordered" evidence="13">
    <location>
        <begin position="114"/>
        <end position="202"/>
    </location>
</feature>
<dbReference type="Pfam" id="PF09731">
    <property type="entry name" value="Mitofilin"/>
    <property type="match status" value="1"/>
</dbReference>
<keyword evidence="9 11" id="KW-0472">Membrane</keyword>
<feature type="compositionally biased region" description="Basic and acidic residues" evidence="13">
    <location>
        <begin position="216"/>
        <end position="241"/>
    </location>
</feature>
<keyword evidence="8 11" id="KW-0496">Mitochondrion</keyword>
<keyword evidence="15" id="KW-1185">Reference proteome</keyword>
<feature type="transmembrane region" description="Helical" evidence="11">
    <location>
        <begin position="61"/>
        <end position="81"/>
    </location>
</feature>
<sequence>MSSAMRRPLAANISRSLSTNPGRIRVTHIRNFTATRKALNTAGDASGTIKPKKKRRIFRSMLIYSTLVTLTAYGAGTVAAVNNERAHDFFSESVPFGEQILDFAESKGFVGGLPRPLVDPAVTPRRQRPTPSSGPAPEPPKKHEKIEALKSRVEEKVKEKKGRLREVAGQLRTTAEKGEPHGLQSTHISGTLPAPLPPKSYSEGVEDLVKEVKGVLKGDPVDRQEQEAAKVKAASESEKTAESAPPKSEAAAETPSTPTPVQEDVEPPKGKQWYDNKSPLPLGFEPPPGYALHPPKVVPKTKAGLLLVAPAVAEFTASEPLLSELASTVDSLAKYLEDNPKAERSVNKVLDVAKKDLADLGNKIESVKKESKEQLETSLHRQAEEYSVKLLEAELNARDKLDAQDEEWRHYFEQERLALLQRYQEKLDNELTTQKELINERLKEEVIAQGIELQRRWIRDVQLHVEEERGGRLAKLEEVATGLKKLERLTLDNAMYLDENLRLHAVWSALRALTNVTVESPVRKPFRDELHVLKSVASAAGNADDAVLVAIESLEKSETPDVGLEPLADLTSWFVTSVGPRVSAVTLVPDHGGGVLMHLASSILSALRFKRSGLVEGNDPLSIMARAEYYLNEKDLDSATRELNQLQGPAKELLRDWLAAARRRLEVQQALELVQSQATLSSLLVL</sequence>
<dbReference type="OrthoDB" id="10261039at2759"/>
<feature type="compositionally biased region" description="Basic and acidic residues" evidence="13">
    <location>
        <begin position="139"/>
        <end position="158"/>
    </location>
</feature>
<dbReference type="AlphaFoldDB" id="A0A0C3B8K7"/>
<comment type="subcellular location">
    <subcellularLocation>
        <location evidence="1 11">Mitochondrion inner membrane</location>
        <topology evidence="1 11">Single-pass membrane protein</topology>
    </subcellularLocation>
</comment>
<dbReference type="GO" id="GO:0061617">
    <property type="term" value="C:MICOS complex"/>
    <property type="evidence" value="ECO:0007669"/>
    <property type="project" value="TreeGrafter"/>
</dbReference>
<evidence type="ECO:0000256" key="6">
    <source>
        <dbReference type="ARBA" id="ARBA00022989"/>
    </source>
</evidence>
<feature type="compositionally biased region" description="Low complexity" evidence="13">
    <location>
        <begin position="242"/>
        <end position="256"/>
    </location>
</feature>
<dbReference type="PANTHER" id="PTHR15415:SF7">
    <property type="entry name" value="MICOS COMPLEX SUBUNIT MIC60"/>
    <property type="match status" value="1"/>
</dbReference>
<evidence type="ECO:0000256" key="2">
    <source>
        <dbReference type="ARBA" id="ARBA00010877"/>
    </source>
</evidence>
<keyword evidence="7 12" id="KW-0175">Coiled coil</keyword>
<evidence type="ECO:0000256" key="5">
    <source>
        <dbReference type="ARBA" id="ARBA00022792"/>
    </source>
</evidence>
<evidence type="ECO:0000256" key="13">
    <source>
        <dbReference type="SAM" id="MobiDB-lite"/>
    </source>
</evidence>
<dbReference type="EMBL" id="KN824278">
    <property type="protein sequence ID" value="KIM33135.1"/>
    <property type="molecule type" value="Genomic_DNA"/>
</dbReference>
<evidence type="ECO:0000256" key="9">
    <source>
        <dbReference type="ARBA" id="ARBA00023136"/>
    </source>
</evidence>
<keyword evidence="6 11" id="KW-1133">Transmembrane helix</keyword>
<proteinExistence type="inferred from homology"/>
<keyword evidence="4 11" id="KW-0812">Transmembrane</keyword>
<evidence type="ECO:0000256" key="7">
    <source>
        <dbReference type="ARBA" id="ARBA00023054"/>
    </source>
</evidence>
<evidence type="ECO:0000256" key="1">
    <source>
        <dbReference type="ARBA" id="ARBA00004434"/>
    </source>
</evidence>
<name>A0A0C3B8K7_SERVB</name>
<comment type="similarity">
    <text evidence="2 11">Belongs to the MICOS complex subunit Mic60 family.</text>
</comment>
<evidence type="ECO:0000313" key="15">
    <source>
        <dbReference type="Proteomes" id="UP000054097"/>
    </source>
</evidence>
<evidence type="ECO:0000256" key="12">
    <source>
        <dbReference type="SAM" id="Coils"/>
    </source>
</evidence>
<dbReference type="HOGENOM" id="CLU_008024_1_1_1"/>
<reference evidence="14 15" key="1">
    <citation type="submission" date="2014-04" db="EMBL/GenBank/DDBJ databases">
        <authorList>
            <consortium name="DOE Joint Genome Institute"/>
            <person name="Kuo A."/>
            <person name="Zuccaro A."/>
            <person name="Kohler A."/>
            <person name="Nagy L.G."/>
            <person name="Floudas D."/>
            <person name="Copeland A."/>
            <person name="Barry K.W."/>
            <person name="Cichocki N."/>
            <person name="Veneault-Fourrey C."/>
            <person name="LaButti K."/>
            <person name="Lindquist E.A."/>
            <person name="Lipzen A."/>
            <person name="Lundell T."/>
            <person name="Morin E."/>
            <person name="Murat C."/>
            <person name="Sun H."/>
            <person name="Tunlid A."/>
            <person name="Henrissat B."/>
            <person name="Grigoriev I.V."/>
            <person name="Hibbett D.S."/>
            <person name="Martin F."/>
            <person name="Nordberg H.P."/>
            <person name="Cantor M.N."/>
            <person name="Hua S.X."/>
        </authorList>
    </citation>
    <scope>NUCLEOTIDE SEQUENCE [LARGE SCALE GENOMIC DNA]</scope>
    <source>
        <strain evidence="14 15">MAFF 305830</strain>
    </source>
</reference>
<keyword evidence="5 11" id="KW-0999">Mitochondrion inner membrane</keyword>